<sequence>MNSSISNLFLTNCEGSFIYLANAPLIKIIQNTIDILDRSKTIVDEDTLEERPDDTIHTRIGVVNEEDFDSLKECPEEQEEVGVGIYSDNFIGLNSKLYDVIFKKRCNFPRYDENIEIPEDFSD</sequence>
<evidence type="ECO:0000313" key="1">
    <source>
        <dbReference type="EMBL" id="DAE30756.1"/>
    </source>
</evidence>
<proteinExistence type="predicted"/>
<organism evidence="1">
    <name type="scientific">virus sp. ctML55</name>
    <dbReference type="NCBI Taxonomy" id="2827627"/>
    <lineage>
        <taxon>Viruses</taxon>
    </lineage>
</organism>
<accession>A0A8S5RIG1</accession>
<protein>
    <submittedName>
        <fullName evidence="1">Uncharacterized protein</fullName>
    </submittedName>
</protein>
<name>A0A8S5RIG1_9VIRU</name>
<reference evidence="1" key="1">
    <citation type="journal article" date="2021" name="Proc. Natl. Acad. Sci. U.S.A.">
        <title>A Catalog of Tens of Thousands of Viruses from Human Metagenomes Reveals Hidden Associations with Chronic Diseases.</title>
        <authorList>
            <person name="Tisza M.J."/>
            <person name="Buck C.B."/>
        </authorList>
    </citation>
    <scope>NUCLEOTIDE SEQUENCE</scope>
    <source>
        <strain evidence="1">CtML55</strain>
    </source>
</reference>
<dbReference type="EMBL" id="BK059105">
    <property type="protein sequence ID" value="DAE30756.1"/>
    <property type="molecule type" value="Genomic_DNA"/>
</dbReference>